<keyword evidence="4" id="KW-1185">Reference proteome</keyword>
<dbReference type="OrthoDB" id="3229305at2"/>
<feature type="domain" description="GNAT-like C-terminal" evidence="2">
    <location>
        <begin position="153"/>
        <end position="311"/>
    </location>
</feature>
<dbReference type="InterPro" id="IPR041644">
    <property type="entry name" value="GNAT_C"/>
</dbReference>
<evidence type="ECO:0000259" key="1">
    <source>
        <dbReference type="Pfam" id="PF18082"/>
    </source>
</evidence>
<sequence length="318" mass="33150">MSDEVRVPRGVGLAETLLDLGVPYAATNGVLAAAERVAGDATAHGQLVGAVQEFIRDMGEVGGGPGGGPALGPDLDARAARAGAAPGPWFALLVLAATRPHTAAYHRALGVPEEVTRRTLADVGRHMAVHARRHGTPGLANTSWLARHFRGVLVQLGRLQFERTRLGGRTGTALAAAGVAAGPGTRALGLHIPDFTGPLDPAACDASFDRARAFFARHHPDEPAAIVTCHSWLLDPQLAEYLPRDSRILAFQRRFTAVWAGPEPDDATTLGFVFGDPAADPSALVARSALERAVLAHLAAGRHWTGGTGWLPLPPGAA</sequence>
<dbReference type="EMBL" id="FODD01000007">
    <property type="protein sequence ID" value="SEN62587.1"/>
    <property type="molecule type" value="Genomic_DNA"/>
</dbReference>
<feature type="domain" description="N-acyltransferase N-terminal" evidence="1">
    <location>
        <begin position="13"/>
        <end position="151"/>
    </location>
</feature>
<dbReference type="Proteomes" id="UP000181951">
    <property type="component" value="Unassembled WGS sequence"/>
</dbReference>
<evidence type="ECO:0000313" key="3">
    <source>
        <dbReference type="EMBL" id="SEN62587.1"/>
    </source>
</evidence>
<evidence type="ECO:0000313" key="4">
    <source>
        <dbReference type="Proteomes" id="UP000181951"/>
    </source>
</evidence>
<dbReference type="Gene3D" id="3.40.630.120">
    <property type="match status" value="1"/>
</dbReference>
<evidence type="ECO:0000259" key="2">
    <source>
        <dbReference type="Pfam" id="PF18164"/>
    </source>
</evidence>
<organism evidence="3 4">
    <name type="scientific">Actinacidiphila rubida</name>
    <dbReference type="NCBI Taxonomy" id="310780"/>
    <lineage>
        <taxon>Bacteria</taxon>
        <taxon>Bacillati</taxon>
        <taxon>Actinomycetota</taxon>
        <taxon>Actinomycetes</taxon>
        <taxon>Kitasatosporales</taxon>
        <taxon>Streptomycetaceae</taxon>
        <taxon>Actinacidiphila</taxon>
    </lineage>
</organism>
<protein>
    <recommendedName>
        <fullName evidence="5">Acyltransferase</fullName>
    </recommendedName>
</protein>
<dbReference type="AlphaFoldDB" id="A0A1H8I2Z4"/>
<gene>
    <name evidence="3" type="ORF">SAMN05216267_1007170</name>
</gene>
<reference evidence="3 4" key="1">
    <citation type="submission" date="2016-10" db="EMBL/GenBank/DDBJ databases">
        <authorList>
            <person name="de Groot N.N."/>
        </authorList>
    </citation>
    <scope>NUCLEOTIDE SEQUENCE [LARGE SCALE GENOMIC DNA]</scope>
    <source>
        <strain evidence="3 4">CGMCC 4.2026</strain>
    </source>
</reference>
<proteinExistence type="predicted"/>
<name>A0A1H8I2Z4_9ACTN</name>
<dbReference type="Pfam" id="PF18082">
    <property type="entry name" value="NAT_N"/>
    <property type="match status" value="1"/>
</dbReference>
<dbReference type="STRING" id="310780.SAMN05216267_1007170"/>
<dbReference type="RefSeq" id="WP_075016608.1">
    <property type="nucleotide sequence ID" value="NZ_FODD01000007.1"/>
</dbReference>
<accession>A0A1H8I2Z4</accession>
<evidence type="ECO:0008006" key="5">
    <source>
        <dbReference type="Google" id="ProtNLM"/>
    </source>
</evidence>
<dbReference type="Pfam" id="PF18164">
    <property type="entry name" value="GNAT_C"/>
    <property type="match status" value="1"/>
</dbReference>
<dbReference type="InterPro" id="IPR041273">
    <property type="entry name" value="NAT_N"/>
</dbReference>